<comment type="pathway">
    <text evidence="2">Cofactor biosynthesis; thiamine diphosphate biosynthesis.</text>
</comment>
<dbReference type="InterPro" id="IPR027574">
    <property type="entry name" value="Thiaminase_II"/>
</dbReference>
<dbReference type="Gene3D" id="1.20.910.10">
    <property type="entry name" value="Heme oxygenase-like"/>
    <property type="match status" value="1"/>
</dbReference>
<comment type="similarity">
    <text evidence="3">Belongs to the TenA family.</text>
</comment>
<dbReference type="EC" id="3.5.99.2" evidence="5"/>
<dbReference type="SUPFAM" id="SSF48613">
    <property type="entry name" value="Heme oxygenase-like"/>
    <property type="match status" value="1"/>
</dbReference>
<accession>A0A1M6UIN7</accession>
<sequence length="219" mass="25290">MKLTERLYKSVEDIWMGYLDQPFVKELAEGTLDVEKFRFYMIQDYRYLLQYAKVFAFGVIKTEDPELMRRFAGMVHDVLDGEMNVHKTYMARLGITEEEVAKTPSALTNQSYTSYMLDVANKGGPLEILMAVLACAWSYQVIGEHHVKVPGAVEHPLYGEWVQGYSSKEYADSTKEIIDCVDALGENITPEQEAYLTDIFVKCSRYEKLFWDMAYAMEM</sequence>
<dbReference type="AlphaFoldDB" id="A0A1M6UIN7"/>
<dbReference type="GO" id="GO:0009229">
    <property type="term" value="P:thiamine diphosphate biosynthetic process"/>
    <property type="evidence" value="ECO:0007669"/>
    <property type="project" value="UniProtKB-UniPathway"/>
</dbReference>
<dbReference type="Proteomes" id="UP000183975">
    <property type="component" value="Unassembled WGS sequence"/>
</dbReference>
<dbReference type="Pfam" id="PF03070">
    <property type="entry name" value="TENA_THI-4"/>
    <property type="match status" value="1"/>
</dbReference>
<organism evidence="10 11">
    <name type="scientific">Anaerotignum lactatifermentans DSM 14214</name>
    <dbReference type="NCBI Taxonomy" id="1121323"/>
    <lineage>
        <taxon>Bacteria</taxon>
        <taxon>Bacillati</taxon>
        <taxon>Bacillota</taxon>
        <taxon>Clostridia</taxon>
        <taxon>Lachnospirales</taxon>
        <taxon>Anaerotignaceae</taxon>
        <taxon>Anaerotignum</taxon>
    </lineage>
</organism>
<dbReference type="CDD" id="cd19361">
    <property type="entry name" value="TenA_C_HP1287-like"/>
    <property type="match status" value="1"/>
</dbReference>
<dbReference type="NCBIfam" id="TIGR04306">
    <property type="entry name" value="salvage_TenA"/>
    <property type="match status" value="1"/>
</dbReference>
<evidence type="ECO:0000256" key="8">
    <source>
        <dbReference type="ARBA" id="ARBA00048337"/>
    </source>
</evidence>
<comment type="catalytic activity">
    <reaction evidence="1">
        <text>4-amino-5-aminomethyl-2-methylpyrimidine + H2O = 4-amino-5-hydroxymethyl-2-methylpyrimidine + NH4(+)</text>
        <dbReference type="Rhea" id="RHEA:31799"/>
        <dbReference type="ChEBI" id="CHEBI:15377"/>
        <dbReference type="ChEBI" id="CHEBI:16892"/>
        <dbReference type="ChEBI" id="CHEBI:28938"/>
        <dbReference type="ChEBI" id="CHEBI:63416"/>
        <dbReference type="EC" id="3.5.99.2"/>
    </reaction>
</comment>
<evidence type="ECO:0000256" key="6">
    <source>
        <dbReference type="ARBA" id="ARBA00013647"/>
    </source>
</evidence>
<evidence type="ECO:0000256" key="1">
    <source>
        <dbReference type="ARBA" id="ARBA00001881"/>
    </source>
</evidence>
<dbReference type="UniPathway" id="UPA00060"/>
<comment type="subunit">
    <text evidence="4">Homotetramer.</text>
</comment>
<evidence type="ECO:0000256" key="7">
    <source>
        <dbReference type="ARBA" id="ARBA00022977"/>
    </source>
</evidence>
<evidence type="ECO:0000256" key="3">
    <source>
        <dbReference type="ARBA" id="ARBA00010264"/>
    </source>
</evidence>
<evidence type="ECO:0000256" key="4">
    <source>
        <dbReference type="ARBA" id="ARBA00011881"/>
    </source>
</evidence>
<name>A0A1M6UIN7_9FIRM</name>
<evidence type="ECO:0000313" key="11">
    <source>
        <dbReference type="Proteomes" id="UP000183975"/>
    </source>
</evidence>
<dbReference type="PANTHER" id="PTHR43198">
    <property type="entry name" value="BIFUNCTIONAL TH2 PROTEIN"/>
    <property type="match status" value="1"/>
</dbReference>
<keyword evidence="11" id="KW-1185">Reference proteome</keyword>
<dbReference type="GO" id="GO:0005829">
    <property type="term" value="C:cytosol"/>
    <property type="evidence" value="ECO:0007669"/>
    <property type="project" value="TreeGrafter"/>
</dbReference>
<dbReference type="InterPro" id="IPR004305">
    <property type="entry name" value="Thiaminase-2/PQQC"/>
</dbReference>
<evidence type="ECO:0000256" key="2">
    <source>
        <dbReference type="ARBA" id="ARBA00004948"/>
    </source>
</evidence>
<evidence type="ECO:0000259" key="9">
    <source>
        <dbReference type="Pfam" id="PF03070"/>
    </source>
</evidence>
<evidence type="ECO:0000256" key="5">
    <source>
        <dbReference type="ARBA" id="ARBA00012684"/>
    </source>
</evidence>
<dbReference type="GeneID" id="78176381"/>
<dbReference type="RefSeq" id="WP_072851712.1">
    <property type="nucleotide sequence ID" value="NZ_FRAH01000039.1"/>
</dbReference>
<reference evidence="10 11" key="1">
    <citation type="submission" date="2016-11" db="EMBL/GenBank/DDBJ databases">
        <authorList>
            <person name="Jaros S."/>
            <person name="Januszkiewicz K."/>
            <person name="Wedrychowicz H."/>
        </authorList>
    </citation>
    <scope>NUCLEOTIDE SEQUENCE [LARGE SCALE GENOMIC DNA]</scope>
    <source>
        <strain evidence="10 11">DSM 14214</strain>
    </source>
</reference>
<evidence type="ECO:0000313" key="10">
    <source>
        <dbReference type="EMBL" id="SHK69082.1"/>
    </source>
</evidence>
<dbReference type="EMBL" id="FRAH01000039">
    <property type="protein sequence ID" value="SHK69082.1"/>
    <property type="molecule type" value="Genomic_DNA"/>
</dbReference>
<comment type="catalytic activity">
    <reaction evidence="8">
        <text>thiamine + H2O = 5-(2-hydroxyethyl)-4-methylthiazole + 4-amino-5-hydroxymethyl-2-methylpyrimidine + H(+)</text>
        <dbReference type="Rhea" id="RHEA:17509"/>
        <dbReference type="ChEBI" id="CHEBI:15377"/>
        <dbReference type="ChEBI" id="CHEBI:15378"/>
        <dbReference type="ChEBI" id="CHEBI:16892"/>
        <dbReference type="ChEBI" id="CHEBI:17957"/>
        <dbReference type="ChEBI" id="CHEBI:18385"/>
        <dbReference type="EC" id="3.5.99.2"/>
    </reaction>
</comment>
<feature type="domain" description="Thiaminase-2/PQQC" evidence="9">
    <location>
        <begin position="9"/>
        <end position="216"/>
    </location>
</feature>
<keyword evidence="7" id="KW-0784">Thiamine biosynthesis</keyword>
<proteinExistence type="inferred from homology"/>
<dbReference type="GO" id="GO:0009228">
    <property type="term" value="P:thiamine biosynthetic process"/>
    <property type="evidence" value="ECO:0007669"/>
    <property type="project" value="UniProtKB-KW"/>
</dbReference>
<dbReference type="InterPro" id="IPR016084">
    <property type="entry name" value="Haem_Oase-like_multi-hlx"/>
</dbReference>
<protein>
    <recommendedName>
        <fullName evidence="6">Aminopyrimidine aminohydrolase</fullName>
        <ecNumber evidence="5">3.5.99.2</ecNumber>
    </recommendedName>
</protein>
<gene>
    <name evidence="10" type="ORF">SAMN02745138_02178</name>
</gene>
<dbReference type="GO" id="GO:0050334">
    <property type="term" value="F:thiaminase activity"/>
    <property type="evidence" value="ECO:0007669"/>
    <property type="project" value="UniProtKB-EC"/>
</dbReference>
<dbReference type="InterPro" id="IPR050967">
    <property type="entry name" value="Thiamine_Salvage_TenA"/>
</dbReference>
<dbReference type="PANTHER" id="PTHR43198:SF2">
    <property type="entry name" value="SI:CH1073-67J19.1-RELATED"/>
    <property type="match status" value="1"/>
</dbReference>
<dbReference type="OrthoDB" id="34166at2"/>